<dbReference type="Pfam" id="PF04237">
    <property type="entry name" value="YjbR"/>
    <property type="match status" value="1"/>
</dbReference>
<name>A0A6J7J4K5_9ZZZZ</name>
<accession>A0A6J7J4K5</accession>
<reference evidence="1" key="1">
    <citation type="submission" date="2020-05" db="EMBL/GenBank/DDBJ databases">
        <authorList>
            <person name="Chiriac C."/>
            <person name="Salcher M."/>
            <person name="Ghai R."/>
            <person name="Kavagutti S V."/>
        </authorList>
    </citation>
    <scope>NUCLEOTIDE SEQUENCE</scope>
</reference>
<dbReference type="InterPro" id="IPR038056">
    <property type="entry name" value="YjbR-like_sf"/>
</dbReference>
<dbReference type="SUPFAM" id="SSF142906">
    <property type="entry name" value="YjbR-like"/>
    <property type="match status" value="1"/>
</dbReference>
<dbReference type="InterPro" id="IPR058532">
    <property type="entry name" value="YjbR/MT2646/Rv2570-like"/>
</dbReference>
<gene>
    <name evidence="1" type="ORF">UFOPK3472_04475</name>
</gene>
<evidence type="ECO:0000313" key="1">
    <source>
        <dbReference type="EMBL" id="CAB4937801.1"/>
    </source>
</evidence>
<dbReference type="AlphaFoldDB" id="A0A6J7J4K5"/>
<dbReference type="EMBL" id="CAFBLX010000577">
    <property type="protein sequence ID" value="CAB4937801.1"/>
    <property type="molecule type" value="Genomic_DNA"/>
</dbReference>
<sequence>MAIDPTSKHPILERVRALAFAYPDVTEKVSHGRPTFRTASVFVYFGGGVKGGDQFDLSIIVKCESAEEQRACELEPRYFHPAYLGPAGWVGFDLSSDRKDKADSDVWAEAAELIDCSYRVTAPKRAIARLDAGEGPDLGVQQWN</sequence>
<dbReference type="Gene3D" id="3.90.1150.30">
    <property type="match status" value="1"/>
</dbReference>
<organism evidence="1">
    <name type="scientific">freshwater metagenome</name>
    <dbReference type="NCBI Taxonomy" id="449393"/>
    <lineage>
        <taxon>unclassified sequences</taxon>
        <taxon>metagenomes</taxon>
        <taxon>ecological metagenomes</taxon>
    </lineage>
</organism>
<proteinExistence type="predicted"/>
<protein>
    <submittedName>
        <fullName evidence="1">Unannotated protein</fullName>
    </submittedName>
</protein>